<keyword evidence="3" id="KW-1185">Reference proteome</keyword>
<evidence type="ECO:0000313" key="2">
    <source>
        <dbReference type="EMBL" id="KAH3794363.1"/>
    </source>
</evidence>
<keyword evidence="1" id="KW-1133">Transmembrane helix</keyword>
<keyword evidence="1" id="KW-0812">Transmembrane</keyword>
<organism evidence="2 3">
    <name type="scientific">Dreissena polymorpha</name>
    <name type="common">Zebra mussel</name>
    <name type="synonym">Mytilus polymorpha</name>
    <dbReference type="NCBI Taxonomy" id="45954"/>
    <lineage>
        <taxon>Eukaryota</taxon>
        <taxon>Metazoa</taxon>
        <taxon>Spiralia</taxon>
        <taxon>Lophotrochozoa</taxon>
        <taxon>Mollusca</taxon>
        <taxon>Bivalvia</taxon>
        <taxon>Autobranchia</taxon>
        <taxon>Heteroconchia</taxon>
        <taxon>Euheterodonta</taxon>
        <taxon>Imparidentia</taxon>
        <taxon>Neoheterodontei</taxon>
        <taxon>Myida</taxon>
        <taxon>Dreissenoidea</taxon>
        <taxon>Dreissenidae</taxon>
        <taxon>Dreissena</taxon>
    </lineage>
</organism>
<reference evidence="2" key="1">
    <citation type="journal article" date="2019" name="bioRxiv">
        <title>The Genome of the Zebra Mussel, Dreissena polymorpha: A Resource for Invasive Species Research.</title>
        <authorList>
            <person name="McCartney M.A."/>
            <person name="Auch B."/>
            <person name="Kono T."/>
            <person name="Mallez S."/>
            <person name="Zhang Y."/>
            <person name="Obille A."/>
            <person name="Becker A."/>
            <person name="Abrahante J.E."/>
            <person name="Garbe J."/>
            <person name="Badalamenti J.P."/>
            <person name="Herman A."/>
            <person name="Mangelson H."/>
            <person name="Liachko I."/>
            <person name="Sullivan S."/>
            <person name="Sone E.D."/>
            <person name="Koren S."/>
            <person name="Silverstein K.A.T."/>
            <person name="Beckman K.B."/>
            <person name="Gohl D.M."/>
        </authorList>
    </citation>
    <scope>NUCLEOTIDE SEQUENCE</scope>
    <source>
        <strain evidence="2">Duluth1</strain>
        <tissue evidence="2">Whole animal</tissue>
    </source>
</reference>
<dbReference type="EMBL" id="JAIWYP010000007">
    <property type="protein sequence ID" value="KAH3794363.1"/>
    <property type="molecule type" value="Genomic_DNA"/>
</dbReference>
<accession>A0A9D4F918</accession>
<evidence type="ECO:0000256" key="1">
    <source>
        <dbReference type="SAM" id="Phobius"/>
    </source>
</evidence>
<sequence>MDLLSPTCSIVHRCGSHGNYDSDVSGTFTTLGNGCSQVLLADHVCKPHGVNTDICTVLFVMFIKILNISLLTSIRLLLLIPRVCY</sequence>
<protein>
    <submittedName>
        <fullName evidence="2">Uncharacterized protein</fullName>
    </submittedName>
</protein>
<reference evidence="2" key="2">
    <citation type="submission" date="2020-11" db="EMBL/GenBank/DDBJ databases">
        <authorList>
            <person name="McCartney M.A."/>
            <person name="Auch B."/>
            <person name="Kono T."/>
            <person name="Mallez S."/>
            <person name="Becker A."/>
            <person name="Gohl D.M."/>
            <person name="Silverstein K.A.T."/>
            <person name="Koren S."/>
            <person name="Bechman K.B."/>
            <person name="Herman A."/>
            <person name="Abrahante J.E."/>
            <person name="Garbe J."/>
        </authorList>
    </citation>
    <scope>NUCLEOTIDE SEQUENCE</scope>
    <source>
        <strain evidence="2">Duluth1</strain>
        <tissue evidence="2">Whole animal</tissue>
    </source>
</reference>
<feature type="transmembrane region" description="Helical" evidence="1">
    <location>
        <begin position="57"/>
        <end position="80"/>
    </location>
</feature>
<evidence type="ECO:0000313" key="3">
    <source>
        <dbReference type="Proteomes" id="UP000828390"/>
    </source>
</evidence>
<proteinExistence type="predicted"/>
<gene>
    <name evidence="2" type="ORF">DPMN_147896</name>
</gene>
<dbReference type="Proteomes" id="UP000828390">
    <property type="component" value="Unassembled WGS sequence"/>
</dbReference>
<keyword evidence="1" id="KW-0472">Membrane</keyword>
<name>A0A9D4F918_DREPO</name>
<comment type="caution">
    <text evidence="2">The sequence shown here is derived from an EMBL/GenBank/DDBJ whole genome shotgun (WGS) entry which is preliminary data.</text>
</comment>
<dbReference type="AlphaFoldDB" id="A0A9D4F918"/>